<accession>A0A418M714</accession>
<dbReference type="AlphaFoldDB" id="A0A418M714"/>
<dbReference type="PANTHER" id="PTHR44196:SF2">
    <property type="entry name" value="SHORT-CHAIN DEHYDROGENASE-RELATED"/>
    <property type="match status" value="1"/>
</dbReference>
<evidence type="ECO:0000313" key="5">
    <source>
        <dbReference type="Proteomes" id="UP000283523"/>
    </source>
</evidence>
<dbReference type="SUPFAM" id="SSF51735">
    <property type="entry name" value="NAD(P)-binding Rossmann-fold domains"/>
    <property type="match status" value="1"/>
</dbReference>
<comment type="caution">
    <text evidence="4">The sequence shown here is derived from an EMBL/GenBank/DDBJ whole genome shotgun (WGS) entry which is preliminary data.</text>
</comment>
<proteinExistence type="inferred from homology"/>
<dbReference type="InterPro" id="IPR057326">
    <property type="entry name" value="KR_dom"/>
</dbReference>
<dbReference type="PIRSF" id="PIRSF000126">
    <property type="entry name" value="11-beta-HSD1"/>
    <property type="match status" value="1"/>
</dbReference>
<organism evidence="4 5">
    <name type="scientific">Fibrisoma montanum</name>
    <dbReference type="NCBI Taxonomy" id="2305895"/>
    <lineage>
        <taxon>Bacteria</taxon>
        <taxon>Pseudomonadati</taxon>
        <taxon>Bacteroidota</taxon>
        <taxon>Cytophagia</taxon>
        <taxon>Cytophagales</taxon>
        <taxon>Spirosomataceae</taxon>
        <taxon>Fibrisoma</taxon>
    </lineage>
</organism>
<gene>
    <name evidence="4" type="ORF">DYU11_19280</name>
</gene>
<dbReference type="Gene3D" id="3.40.50.720">
    <property type="entry name" value="NAD(P)-binding Rossmann-like Domain"/>
    <property type="match status" value="1"/>
</dbReference>
<comment type="similarity">
    <text evidence="1">Belongs to the short-chain dehydrogenases/reductases (SDR) family.</text>
</comment>
<dbReference type="SMART" id="SM00822">
    <property type="entry name" value="PKS_KR"/>
    <property type="match status" value="1"/>
</dbReference>
<dbReference type="Pfam" id="PF00106">
    <property type="entry name" value="adh_short"/>
    <property type="match status" value="1"/>
</dbReference>
<dbReference type="PROSITE" id="PS00061">
    <property type="entry name" value="ADH_SHORT"/>
    <property type="match status" value="1"/>
</dbReference>
<dbReference type="EMBL" id="QXED01000005">
    <property type="protein sequence ID" value="RIV21545.1"/>
    <property type="molecule type" value="Genomic_DNA"/>
</dbReference>
<sequence>MINTLPSMNRYCALITGGSDGIGREFALACAREGYDIAIVALPDPQLATTVRLIEEAAPVRCFSLGLDLTKAGAVEKIVDWVGQKKLAVRILINNAGLGYTGRFEAMPPSQLQNVITVNTMLSSVLCHALQPELFRNAPSYVLNLSSIAGTMPVPYYAVYTGTKHFVYSFSLALRQEWKGRVAVSVMCPGPVLTNHPRHQRRAGHFGFWSRLITLTASEVAQIGIEGMLQNEGLIIPKRVNRWVIRLMRTLPVRLRLRILKKLFIKLKDDYRYEPTRQPSSQGLNAEALVMRRDEE</sequence>
<dbReference type="CDD" id="cd05233">
    <property type="entry name" value="SDR_c"/>
    <property type="match status" value="1"/>
</dbReference>
<keyword evidence="5" id="KW-1185">Reference proteome</keyword>
<dbReference type="PANTHER" id="PTHR44196">
    <property type="entry name" value="DEHYDROGENASE/REDUCTASE SDR FAMILY MEMBER 7B"/>
    <property type="match status" value="1"/>
</dbReference>
<dbReference type="GO" id="GO:0016491">
    <property type="term" value="F:oxidoreductase activity"/>
    <property type="evidence" value="ECO:0007669"/>
    <property type="project" value="UniProtKB-KW"/>
</dbReference>
<dbReference type="InterPro" id="IPR020904">
    <property type="entry name" value="Sc_DH/Rdtase_CS"/>
</dbReference>
<dbReference type="InterPro" id="IPR002347">
    <property type="entry name" value="SDR_fam"/>
</dbReference>
<dbReference type="GO" id="GO:0016020">
    <property type="term" value="C:membrane"/>
    <property type="evidence" value="ECO:0007669"/>
    <property type="project" value="TreeGrafter"/>
</dbReference>
<keyword evidence="2" id="KW-0560">Oxidoreductase</keyword>
<protein>
    <submittedName>
        <fullName evidence="4">SDR family NAD(P)-dependent oxidoreductase</fullName>
    </submittedName>
</protein>
<feature type="domain" description="Ketoreductase" evidence="3">
    <location>
        <begin position="11"/>
        <end position="195"/>
    </location>
</feature>
<dbReference type="InterPro" id="IPR036291">
    <property type="entry name" value="NAD(P)-bd_dom_sf"/>
</dbReference>
<evidence type="ECO:0000256" key="2">
    <source>
        <dbReference type="ARBA" id="ARBA00023002"/>
    </source>
</evidence>
<evidence type="ECO:0000259" key="3">
    <source>
        <dbReference type="SMART" id="SM00822"/>
    </source>
</evidence>
<reference evidence="4 5" key="1">
    <citation type="submission" date="2018-08" db="EMBL/GenBank/DDBJ databases">
        <title>Fibrisoma montanum sp. nov., isolated from Danxia mountain soil.</title>
        <authorList>
            <person name="Huang Y."/>
        </authorList>
    </citation>
    <scope>NUCLEOTIDE SEQUENCE [LARGE SCALE GENOMIC DNA]</scope>
    <source>
        <strain evidence="4 5">HYT19</strain>
    </source>
</reference>
<evidence type="ECO:0000313" key="4">
    <source>
        <dbReference type="EMBL" id="RIV21545.1"/>
    </source>
</evidence>
<dbReference type="Proteomes" id="UP000283523">
    <property type="component" value="Unassembled WGS sequence"/>
</dbReference>
<evidence type="ECO:0000256" key="1">
    <source>
        <dbReference type="ARBA" id="ARBA00006484"/>
    </source>
</evidence>
<name>A0A418M714_9BACT</name>
<dbReference type="PRINTS" id="PR00081">
    <property type="entry name" value="GDHRDH"/>
</dbReference>